<keyword evidence="2" id="KW-1185">Reference proteome</keyword>
<accession>A0ABX5YM90</accession>
<name>A0ABX5YM90_9PLAN</name>
<proteinExistence type="predicted"/>
<evidence type="ECO:0000313" key="2">
    <source>
        <dbReference type="Proteomes" id="UP000322887"/>
    </source>
</evidence>
<protein>
    <submittedName>
        <fullName evidence="1">Uncharacterized protein</fullName>
    </submittedName>
</protein>
<reference evidence="1 2" key="1">
    <citation type="submission" date="2019-08" db="EMBL/GenBank/DDBJ databases">
        <title>Deep-cultivation of Planctomycetes and their phenomic and genomic characterization uncovers novel biology.</title>
        <authorList>
            <person name="Wiegand S."/>
            <person name="Jogler M."/>
            <person name="Boedeker C."/>
            <person name="Pinto D."/>
            <person name="Vollmers J."/>
            <person name="Rivas-Marin E."/>
            <person name="Kohn T."/>
            <person name="Peeters S.H."/>
            <person name="Heuer A."/>
            <person name="Rast P."/>
            <person name="Oberbeckmann S."/>
            <person name="Bunk B."/>
            <person name="Jeske O."/>
            <person name="Meyerdierks A."/>
            <person name="Storesund J.E."/>
            <person name="Kallscheuer N."/>
            <person name="Luecker S."/>
            <person name="Lage O.M."/>
            <person name="Pohl T."/>
            <person name="Merkel B.J."/>
            <person name="Hornburger P."/>
            <person name="Mueller R.-W."/>
            <person name="Bruemmer F."/>
            <person name="Labrenz M."/>
            <person name="Spormann A.M."/>
            <person name="Op den Camp H."/>
            <person name="Overmann J."/>
            <person name="Amann R."/>
            <person name="Jetten M.S.M."/>
            <person name="Mascher T."/>
            <person name="Medema M.H."/>
            <person name="Devos D.P."/>
            <person name="Kaster A.-K."/>
            <person name="Ovreas L."/>
            <person name="Rohde M."/>
            <person name="Galperin M.Y."/>
            <person name="Jogler C."/>
        </authorList>
    </citation>
    <scope>NUCLEOTIDE SEQUENCE [LARGE SCALE GENOMIC DNA]</scope>
    <source>
        <strain evidence="1 2">DSM 8797</strain>
    </source>
</reference>
<dbReference type="RefSeq" id="WP_002646183.1">
    <property type="nucleotide sequence ID" value="NZ_CP042910.1"/>
</dbReference>
<dbReference type="EMBL" id="CP042910">
    <property type="protein sequence ID" value="QEG16723.1"/>
    <property type="molecule type" value="Genomic_DNA"/>
</dbReference>
<dbReference type="GeneID" id="98647149"/>
<organism evidence="1 2">
    <name type="scientific">Gimesia maris</name>
    <dbReference type="NCBI Taxonomy" id="122"/>
    <lineage>
        <taxon>Bacteria</taxon>
        <taxon>Pseudomonadati</taxon>
        <taxon>Planctomycetota</taxon>
        <taxon>Planctomycetia</taxon>
        <taxon>Planctomycetales</taxon>
        <taxon>Planctomycetaceae</taxon>
        <taxon>Gimesia</taxon>
    </lineage>
</organism>
<gene>
    <name evidence="1" type="ORF">GmarT_25900</name>
</gene>
<sequence length="84" mass="9768">MTEVNEEYLEEPTFVHSTMVDPVTGEVHRIKLFVGEEWIDVFVEGRDEFITLNIAGRKMCATLHHADDNPEEVPYFDFRLGQPE</sequence>
<evidence type="ECO:0000313" key="1">
    <source>
        <dbReference type="EMBL" id="QEG16723.1"/>
    </source>
</evidence>
<dbReference type="Proteomes" id="UP000322887">
    <property type="component" value="Chromosome"/>
</dbReference>